<dbReference type="AlphaFoldDB" id="A0A8J8WK95"/>
<gene>
    <name evidence="10" type="ORF">PECM_005672</name>
</gene>
<evidence type="ECO:0000256" key="8">
    <source>
        <dbReference type="PIRSR" id="PIRSR602401-1"/>
    </source>
</evidence>
<dbReference type="PRINTS" id="PR00463">
    <property type="entry name" value="EP450I"/>
</dbReference>
<dbReference type="EMBL" id="WIWV01000040">
    <property type="protein sequence ID" value="KAF7716497.1"/>
    <property type="molecule type" value="Genomic_DNA"/>
</dbReference>
<dbReference type="GO" id="GO:0043386">
    <property type="term" value="P:mycotoxin biosynthetic process"/>
    <property type="evidence" value="ECO:0007669"/>
    <property type="project" value="UniProtKB-ARBA"/>
</dbReference>
<dbReference type="Proteomes" id="UP000631181">
    <property type="component" value="Unassembled WGS sequence"/>
</dbReference>
<evidence type="ECO:0000256" key="2">
    <source>
        <dbReference type="ARBA" id="ARBA00010617"/>
    </source>
</evidence>
<reference evidence="10" key="1">
    <citation type="journal article" date="2020" name="Front. Microbiol.">
        <title>Gene regulatory networks of Penicillium echinulatum 2HH and Penicillium oxalicum 114-2 inferred by a computational biology approach.</title>
        <authorList>
            <person name="Lenz A.R."/>
            <person name="Galan-Vasquez E."/>
            <person name="Balbinot E."/>
            <person name="De Abreu F.P."/>
            <person name="De Oliveira N.S."/>
            <person name="Da Rosa L.O."/>
            <person name="De Avila E Silva S."/>
            <person name="Camassola M."/>
            <person name="Dillon A.J.P."/>
            <person name="Perez-Rueda E."/>
        </authorList>
    </citation>
    <scope>NUCLEOTIDE SEQUENCE</scope>
    <source>
        <strain evidence="10">S1M29</strain>
    </source>
</reference>
<dbReference type="PROSITE" id="PS00086">
    <property type="entry name" value="CYTOCHROME_P450"/>
    <property type="match status" value="1"/>
</dbReference>
<dbReference type="PANTHER" id="PTHR24305:SF157">
    <property type="entry name" value="N-ACETYLTRYPTOPHAN 6-HYDROXYLASE IVOC-RELATED"/>
    <property type="match status" value="1"/>
</dbReference>
<sequence>MAGLAVWVVGGLLAYRMALVLYRVFFHPLRKIPGPKLAAMSTAYQFYYEIIKQGTFIWHLEKLHEVYGPIVRIGPREVHVKDSEYYETIYASSGRRREKDAATVAQFDIPGSSFSSVSPEIHRMRRSPVEKFFSKGAINRTEQNVQKQLDKLVARLEQAQKAHKVVAMDAGFAAMTSDIIHEYVFGLHTGNLDQEDFNERIRDGVNGLFKLGHLSRFLPWIQPLMATLPRFLMDMLSPYAFALMDQKQFIHDQVVAIQTGQNKGSAGSVMEKLSGPGLPDHFKSARNLSDEGFALVIGGTETTARSLSVGLFHLLNEPRLIHKLREELRAVMPTPTSKPTWNQLEQVPYMMGVVLETFRLATGIASRSPRVAPSEALVYKDYTIPPGHMVSQVNYFVLMDPSIFPDPEVFDPERWTRAAAKGERLDKFLVNFSKGSRICLGMNLAYAEIYLTIATLVRRFELELFETTKENIAFARDFGTPYPDQGNYSLRVLVKGQVSE</sequence>
<dbReference type="InterPro" id="IPR001128">
    <property type="entry name" value="Cyt_P450"/>
</dbReference>
<evidence type="ECO:0000256" key="3">
    <source>
        <dbReference type="ARBA" id="ARBA00022617"/>
    </source>
</evidence>
<dbReference type="GO" id="GO:0004497">
    <property type="term" value="F:monooxygenase activity"/>
    <property type="evidence" value="ECO:0007669"/>
    <property type="project" value="UniProtKB-KW"/>
</dbReference>
<evidence type="ECO:0000256" key="7">
    <source>
        <dbReference type="ARBA" id="ARBA00023033"/>
    </source>
</evidence>
<keyword evidence="3 8" id="KW-0349">Heme</keyword>
<dbReference type="PANTHER" id="PTHR24305">
    <property type="entry name" value="CYTOCHROME P450"/>
    <property type="match status" value="1"/>
</dbReference>
<feature type="binding site" description="axial binding residue" evidence="8">
    <location>
        <position position="439"/>
    </location>
    <ligand>
        <name>heme</name>
        <dbReference type="ChEBI" id="CHEBI:30413"/>
    </ligand>
    <ligandPart>
        <name>Fe</name>
        <dbReference type="ChEBI" id="CHEBI:18248"/>
    </ligandPart>
</feature>
<dbReference type="InterPro" id="IPR017972">
    <property type="entry name" value="Cyt_P450_CS"/>
</dbReference>
<name>A0A8J8WK95_9EURO</name>
<dbReference type="Gene3D" id="1.10.630.10">
    <property type="entry name" value="Cytochrome P450"/>
    <property type="match status" value="1"/>
</dbReference>
<dbReference type="GO" id="GO:0005506">
    <property type="term" value="F:iron ion binding"/>
    <property type="evidence" value="ECO:0007669"/>
    <property type="project" value="InterPro"/>
</dbReference>
<organism evidence="10 11">
    <name type="scientific">Penicillium ucsense</name>
    <dbReference type="NCBI Taxonomy" id="2839758"/>
    <lineage>
        <taxon>Eukaryota</taxon>
        <taxon>Fungi</taxon>
        <taxon>Dikarya</taxon>
        <taxon>Ascomycota</taxon>
        <taxon>Pezizomycotina</taxon>
        <taxon>Eurotiomycetes</taxon>
        <taxon>Eurotiomycetidae</taxon>
        <taxon>Eurotiales</taxon>
        <taxon>Aspergillaceae</taxon>
        <taxon>Penicillium</taxon>
    </lineage>
</organism>
<comment type="caution">
    <text evidence="10">The sequence shown here is derived from an EMBL/GenBank/DDBJ whole genome shotgun (WGS) entry which is preliminary data.</text>
</comment>
<dbReference type="GO" id="GO:0020037">
    <property type="term" value="F:heme binding"/>
    <property type="evidence" value="ECO:0007669"/>
    <property type="project" value="InterPro"/>
</dbReference>
<evidence type="ECO:0000256" key="9">
    <source>
        <dbReference type="RuleBase" id="RU000461"/>
    </source>
</evidence>
<comment type="cofactor">
    <cofactor evidence="1 8">
        <name>heme</name>
        <dbReference type="ChEBI" id="CHEBI:30413"/>
    </cofactor>
</comment>
<dbReference type="Pfam" id="PF00067">
    <property type="entry name" value="p450"/>
    <property type="match status" value="1"/>
</dbReference>
<accession>A0A8J8WK95</accession>
<keyword evidence="11" id="KW-1185">Reference proteome</keyword>
<keyword evidence="6 8" id="KW-0408">Iron</keyword>
<dbReference type="InterPro" id="IPR050121">
    <property type="entry name" value="Cytochrome_P450_monoxygenase"/>
</dbReference>
<evidence type="ECO:0000256" key="1">
    <source>
        <dbReference type="ARBA" id="ARBA00001971"/>
    </source>
</evidence>
<comment type="similarity">
    <text evidence="2 9">Belongs to the cytochrome P450 family.</text>
</comment>
<dbReference type="GO" id="GO:0016705">
    <property type="term" value="F:oxidoreductase activity, acting on paired donors, with incorporation or reduction of molecular oxygen"/>
    <property type="evidence" value="ECO:0007669"/>
    <property type="project" value="InterPro"/>
</dbReference>
<dbReference type="OrthoDB" id="3945418at2759"/>
<dbReference type="InterPro" id="IPR036396">
    <property type="entry name" value="Cyt_P450_sf"/>
</dbReference>
<keyword evidence="4 8" id="KW-0479">Metal-binding</keyword>
<protein>
    <submittedName>
        <fullName evidence="10">Cytochrome P450 monooxygenase</fullName>
    </submittedName>
</protein>
<evidence type="ECO:0000313" key="10">
    <source>
        <dbReference type="EMBL" id="KAF7716497.1"/>
    </source>
</evidence>
<evidence type="ECO:0000256" key="4">
    <source>
        <dbReference type="ARBA" id="ARBA00022723"/>
    </source>
</evidence>
<keyword evidence="7 9" id="KW-0503">Monooxygenase</keyword>
<dbReference type="InterPro" id="IPR002401">
    <property type="entry name" value="Cyt_P450_E_grp-I"/>
</dbReference>
<dbReference type="CDD" id="cd11062">
    <property type="entry name" value="CYP58-like"/>
    <property type="match status" value="1"/>
</dbReference>
<evidence type="ECO:0000256" key="5">
    <source>
        <dbReference type="ARBA" id="ARBA00023002"/>
    </source>
</evidence>
<evidence type="ECO:0000256" key="6">
    <source>
        <dbReference type="ARBA" id="ARBA00023004"/>
    </source>
</evidence>
<dbReference type="PRINTS" id="PR00385">
    <property type="entry name" value="P450"/>
</dbReference>
<keyword evidence="5 9" id="KW-0560">Oxidoreductase</keyword>
<evidence type="ECO:0000313" key="11">
    <source>
        <dbReference type="Proteomes" id="UP000631181"/>
    </source>
</evidence>
<proteinExistence type="inferred from homology"/>
<dbReference type="SUPFAM" id="SSF48264">
    <property type="entry name" value="Cytochrome P450"/>
    <property type="match status" value="1"/>
</dbReference>